<dbReference type="SUPFAM" id="SSF50729">
    <property type="entry name" value="PH domain-like"/>
    <property type="match status" value="1"/>
</dbReference>
<dbReference type="SUPFAM" id="SSF50044">
    <property type="entry name" value="SH3-domain"/>
    <property type="match status" value="1"/>
</dbReference>
<keyword evidence="10 12" id="KW-0009">Actin-binding</keyword>
<dbReference type="Pfam" id="PF00063">
    <property type="entry name" value="Myosin_head"/>
    <property type="match status" value="2"/>
</dbReference>
<dbReference type="FunFam" id="1.20.80.10:FF:000013">
    <property type="entry name" value="Unconventional myosin-VIIa"/>
    <property type="match status" value="1"/>
</dbReference>
<dbReference type="InterPro" id="IPR029071">
    <property type="entry name" value="Ubiquitin-like_domsf"/>
</dbReference>
<dbReference type="InterPro" id="IPR036106">
    <property type="entry name" value="MYSc_Myo7"/>
</dbReference>
<dbReference type="FunFam" id="2.30.29.30:FF:000075">
    <property type="entry name" value="unconventional myosin-VIIa"/>
    <property type="match status" value="1"/>
</dbReference>
<dbReference type="OrthoDB" id="6108017at2759"/>
<dbReference type="InterPro" id="IPR001609">
    <property type="entry name" value="Myosin_head_motor_dom-like"/>
</dbReference>
<feature type="domain" description="SH3" evidence="14">
    <location>
        <begin position="1689"/>
        <end position="1752"/>
    </location>
</feature>
<dbReference type="InterPro" id="IPR057130">
    <property type="entry name" value="Myosin_VII_N"/>
</dbReference>
<dbReference type="Gene3D" id="1.20.5.4820">
    <property type="match status" value="1"/>
</dbReference>
<keyword evidence="9 12" id="KW-0505">Motor protein</keyword>
<comment type="similarity">
    <text evidence="2 12">Belongs to the TRAFAC class myosin-kinesin ATPase superfamily. Myosin family.</text>
</comment>
<dbReference type="Gene3D" id="1.20.5.190">
    <property type="match status" value="1"/>
</dbReference>
<dbReference type="PROSITE" id="PS51456">
    <property type="entry name" value="MYOSIN_MOTOR"/>
    <property type="match status" value="1"/>
</dbReference>
<dbReference type="SUPFAM" id="SSF54236">
    <property type="entry name" value="Ubiquitin-like"/>
    <property type="match status" value="2"/>
</dbReference>
<dbReference type="PROSITE" id="PS50096">
    <property type="entry name" value="IQ"/>
    <property type="match status" value="1"/>
</dbReference>
<evidence type="ECO:0000313" key="18">
    <source>
        <dbReference type="EMBL" id="CAF0751869.1"/>
    </source>
</evidence>
<dbReference type="Pfam" id="PF00784">
    <property type="entry name" value="MyTH4"/>
    <property type="match status" value="2"/>
</dbReference>
<keyword evidence="5" id="KW-0677">Repeat</keyword>
<dbReference type="InterPro" id="IPR011993">
    <property type="entry name" value="PH-like_dom_sf"/>
</dbReference>
<evidence type="ECO:0000259" key="15">
    <source>
        <dbReference type="PROSITE" id="PS50057"/>
    </source>
</evidence>
<evidence type="ECO:0000256" key="4">
    <source>
        <dbReference type="ARBA" id="ARBA00022490"/>
    </source>
</evidence>
<sequence>MVSVSKGDHVWVDQRTGSEFNVEIGARVVATQAGQIILVDDNEQELHFPIQTKFRPMHISSVEGVHDMILLGDLKESAILHNLHMRYKEDNIYTYTGSILVAVNPYKLLNIYNIEYIRQYSNAKIGELPPHIFAIGDNAYWNMQRYQHDQCIIISGESGSGKTESTKLILQFLAATSGQHSWIEQQILDANPILEAFGNAKTVRNDNSSRFGKYIDIHFDRRGAIEGAKIEQYLLEKSRIVSIQYPTFGNAKTVRNDNSSRFGKYIDIHFDRRGAIEGAKIEQYLLEKSRIVSQARDERNYHVFYCMLAGMSKEEKHILDLTTASDYVYLNQLDGTIYCDSRDDGKEWSTIKSACKVLMFTEEELNDILRLLSVVLHLGNLKFQATTTQNMDTCTVANINVLRIISKLLKLDENGLRDGLLKRTIFAHGEAVITPLSQEQAFDVRDAFVKGIYGKMFIWIVEKINSAIFKPKDPSAYRKSLGILDIFGFENFQQNSFEQLCINYANENLQQFFVHHIFKLEQEEYNNEHINWKHISFEDNQRILDLIAIKSMNIIALIDEESRFPKGTDRSLCDKLHANHSKNDNFIPRKIDNIISFGIRHFAGNVYYDCENFLEKNRDTFSQDLMKLLQETKSKFLRNLFLSEFQIGTETRKRAPSLGTQFKKSLDSLMNILSACQPFFIRCIKPNEYKTPNNFDRALVCRQLRYSGMMETISIRRKGYPIRHLFRDFVDRYRLLASSIGPSHSEGDCRLAADKICKTVLINQDYQIGKTKVFLKDAHDVFLEQAREKVMARKILILQNSIRQWIAHRQFLSIRQSVLLIQRYCKSHREVKRFQIMCNGFTRLQTQFHTRMLTLRYSVLRSRILNIQRYCRGYLARQNYSRKLNSILILQSEVRRHIAQKQIRRYRIEEKMYREAEQERYEEEKRLITTLGVKRAKEEAERKYQERLKFLENEIHEQERLEQQRAKEKRLLMERKTYTDENDLFNNMFPSNNDERTTPIHRPSTITTGGMQSTLGNMPQLNDNIERIDKPLPLPDQDEDLKEYTFAKFASTYFQGNATPQFTKKTLKQPLLAIKSERDQLAALAIWITILRFMCDLPDVRTPNVGHQKQSVMTKIHSTLGRKFNKKDLEEAQKLNESIDNQPSLTLPDNSTSIILNNGLSSTSNKTTSRSVKQKLVNMTLKRKSKLSTDVAITRLKDLDILSSTQQIKMSGMNPFLEDRPTSNLEKLHFIIGLGIHVAELRDEIYCQICKQLTSNPSSQSIARGWILLSLCVGCFAPSSKLIKYLQNFILNGPNGFPRYCYERLSRTMMNGLRTQPPSWLELQATKHKEPLLLQITFMDGSSKALKADSATTARELCDLLAEKINLTDKFGFSLYIALFDKVSSLGSGMDHVMDAISQCEQYAKEQGTLEKIAPWRLFFRKEIFAPWHNPQDDPVATNLIYQQVVRGIKFGEYRCTLEKIAPWRLFFRKEIFAPWHNPQDDSVATNLIYQQVVRGIKFGEYRCEKDDDLAMIAAQQYYIEYGQEMHIDRLRELLPHYIPDNQLVQNKATDRWSQIIIHAHKRHFNNTKDSISILRVKEDVVNYARFKWPLLFSRFYEAYKFSGPTLPKNEVIIAVNWTGVYVIDDQEQVLLELSFPEITQVLSSKSSSRQQSNSFTIITIKNDEYTFTSNNADDIRDLVINFLEGLKRKSKYVVVIQDFDSSGQGLSIRRGDLIILEDDTHTNSTGTFFGYNERTGSTGEFPSECVYILPTLSKPPQDILQIFALQWTDINQQQAQNEHLFSLNGNNNGEFLPEQGYTLEKYAEINFRLPPKRTWSNTFSRRTGMNNNGDRLWAFQKEPLRQPLLKKLQEKLELSEEACSCFMNILKYMGDYQTGLRRRATNELTDAIFDPALKHEILKDEIYCQIVKQLTDNGNQASESRGWELMWLSSGCFAPSAVLLKEVNLFLRSRKHQLAVDCFARLQRILKNGQRKHPPHQVEVEAIQHMTTQIYHKVYFPDDTSEAFEVDSSTRAKDFCRNIADRLKLQSSEGFSLFVKILDKVISVPEGDFFFDFVRHLTEWIKKTKQREDPPKYTYQIFFMRKLWTNAVPGKDRMADIIFHYHQELPKLIRGYHKCSNDEAVQLAACIYRVRFGDSTAQFENIQLKDFLPSDLVDKLPYTEWKKRIMTTHGQSRNVSSEDAKIKFLKIVYQWATFGSAFFEVKQTSDPTFPEQLLIAINKNGVNLIHPKTKDLLITYPFTSISNWSSGNTYFNMTVGDIVRGTRLLCESPLGYKMDDLLTSYISLMVQTMHRQSTNASTPRQ</sequence>
<evidence type="ECO:0000256" key="12">
    <source>
        <dbReference type="PROSITE-ProRule" id="PRU00782"/>
    </source>
</evidence>
<dbReference type="CDD" id="cd13199">
    <property type="entry name" value="FERM_C2_MyoVII"/>
    <property type="match status" value="1"/>
</dbReference>
<dbReference type="GO" id="GO:0016459">
    <property type="term" value="C:myosin complex"/>
    <property type="evidence" value="ECO:0007669"/>
    <property type="project" value="UniProtKB-KW"/>
</dbReference>
<dbReference type="Gene3D" id="3.40.850.10">
    <property type="entry name" value="Kinesin motor domain"/>
    <property type="match status" value="3"/>
</dbReference>
<dbReference type="EMBL" id="CAJNOO010000025">
    <property type="protein sequence ID" value="CAF0751869.1"/>
    <property type="molecule type" value="Genomic_DNA"/>
</dbReference>
<dbReference type="InterPro" id="IPR051567">
    <property type="entry name" value="Unconventional_Myosin_ATPase"/>
</dbReference>
<evidence type="ECO:0000259" key="14">
    <source>
        <dbReference type="PROSITE" id="PS50002"/>
    </source>
</evidence>
<dbReference type="FunFam" id="1.10.10.820:FF:000001">
    <property type="entry name" value="Myosin heavy chain"/>
    <property type="match status" value="1"/>
</dbReference>
<dbReference type="SMART" id="SM00326">
    <property type="entry name" value="SH3"/>
    <property type="match status" value="1"/>
</dbReference>
<reference evidence="18" key="1">
    <citation type="submission" date="2021-02" db="EMBL/GenBank/DDBJ databases">
        <authorList>
            <person name="Nowell W R."/>
        </authorList>
    </citation>
    <scope>NUCLEOTIDE SEQUENCE</scope>
</reference>
<dbReference type="InterPro" id="IPR036028">
    <property type="entry name" value="SH3-like_dom_sf"/>
</dbReference>
<keyword evidence="4" id="KW-0963">Cytoplasm</keyword>
<evidence type="ECO:0000256" key="9">
    <source>
        <dbReference type="ARBA" id="ARBA00023175"/>
    </source>
</evidence>
<keyword evidence="8 12" id="KW-0518">Myosin</keyword>
<dbReference type="InterPro" id="IPR035963">
    <property type="entry name" value="FERM_2"/>
</dbReference>
<dbReference type="Proteomes" id="UP000663882">
    <property type="component" value="Unassembled WGS sequence"/>
</dbReference>
<evidence type="ECO:0000256" key="2">
    <source>
        <dbReference type="ARBA" id="ARBA00008314"/>
    </source>
</evidence>
<organism evidence="18 19">
    <name type="scientific">Rotaria sordida</name>
    <dbReference type="NCBI Taxonomy" id="392033"/>
    <lineage>
        <taxon>Eukaryota</taxon>
        <taxon>Metazoa</taxon>
        <taxon>Spiralia</taxon>
        <taxon>Gnathifera</taxon>
        <taxon>Rotifera</taxon>
        <taxon>Eurotatoria</taxon>
        <taxon>Bdelloidea</taxon>
        <taxon>Philodinida</taxon>
        <taxon>Philodinidae</taxon>
        <taxon>Rotaria</taxon>
    </lineage>
</organism>
<dbReference type="GO" id="GO:0003774">
    <property type="term" value="F:cytoskeletal motor activity"/>
    <property type="evidence" value="ECO:0007669"/>
    <property type="project" value="UniProtKB-UniRule"/>
</dbReference>
<feature type="domain" description="FERM" evidence="15">
    <location>
        <begin position="1332"/>
        <end position="1691"/>
    </location>
</feature>
<evidence type="ECO:0000256" key="13">
    <source>
        <dbReference type="SAM" id="Coils"/>
    </source>
</evidence>
<dbReference type="InterPro" id="IPR000857">
    <property type="entry name" value="MyTH4_dom"/>
</dbReference>
<feature type="domain" description="MyTH4" evidence="16">
    <location>
        <begin position="1062"/>
        <end position="1327"/>
    </location>
</feature>
<feature type="binding site" evidence="12">
    <location>
        <begin position="156"/>
        <end position="163"/>
    </location>
    <ligand>
        <name>ATP</name>
        <dbReference type="ChEBI" id="CHEBI:30616"/>
    </ligand>
</feature>
<dbReference type="Gene3D" id="1.25.40.530">
    <property type="entry name" value="MyTH4 domain"/>
    <property type="match status" value="2"/>
</dbReference>
<dbReference type="CDD" id="cd14473">
    <property type="entry name" value="FERM_B-lobe"/>
    <property type="match status" value="2"/>
</dbReference>
<protein>
    <submittedName>
        <fullName evidence="18">Uncharacterized protein</fullName>
    </submittedName>
</protein>
<dbReference type="InterPro" id="IPR019749">
    <property type="entry name" value="Band_41_domain"/>
</dbReference>
<dbReference type="CDD" id="cd01381">
    <property type="entry name" value="MYSc_Myo7"/>
    <property type="match status" value="1"/>
</dbReference>
<feature type="region of interest" description="Actin-binding" evidence="12">
    <location>
        <begin position="666"/>
        <end position="688"/>
    </location>
</feature>
<dbReference type="InterPro" id="IPR027417">
    <property type="entry name" value="P-loop_NTPase"/>
</dbReference>
<evidence type="ECO:0000256" key="3">
    <source>
        <dbReference type="ARBA" id="ARBA00022443"/>
    </source>
</evidence>
<evidence type="ECO:0000256" key="7">
    <source>
        <dbReference type="ARBA" id="ARBA00022840"/>
    </source>
</evidence>
<dbReference type="SMART" id="SM00295">
    <property type="entry name" value="B41"/>
    <property type="match status" value="2"/>
</dbReference>
<dbReference type="PANTHER" id="PTHR22692">
    <property type="entry name" value="MYOSIN VII, XV"/>
    <property type="match status" value="1"/>
</dbReference>
<keyword evidence="3 11" id="KW-0728">SH3 domain</keyword>
<dbReference type="PROSITE" id="PS50002">
    <property type="entry name" value="SH3"/>
    <property type="match status" value="1"/>
</dbReference>
<dbReference type="SMART" id="SM00139">
    <property type="entry name" value="MyTH4"/>
    <property type="match status" value="2"/>
</dbReference>
<keyword evidence="7 12" id="KW-0067">ATP-binding</keyword>
<feature type="coiled-coil region" evidence="13">
    <location>
        <begin position="899"/>
        <end position="981"/>
    </location>
</feature>
<dbReference type="InterPro" id="IPR041794">
    <property type="entry name" value="MyoVII_FERM_C2"/>
</dbReference>
<dbReference type="SUPFAM" id="SSF47031">
    <property type="entry name" value="Second domain of FERM"/>
    <property type="match status" value="3"/>
</dbReference>
<accession>A0A813PEV0</accession>
<dbReference type="InterPro" id="IPR001452">
    <property type="entry name" value="SH3_domain"/>
</dbReference>
<dbReference type="Pfam" id="PF21989">
    <property type="entry name" value="RA_2"/>
    <property type="match status" value="2"/>
</dbReference>
<dbReference type="InterPro" id="IPR000048">
    <property type="entry name" value="IQ_motif_EF-hand-BS"/>
</dbReference>
<feature type="domain" description="MyTH4" evidence="16">
    <location>
        <begin position="1836"/>
        <end position="1985"/>
    </location>
</feature>
<dbReference type="InterPro" id="IPR036961">
    <property type="entry name" value="Kinesin_motor_dom_sf"/>
</dbReference>
<dbReference type="PROSITE" id="PS50057">
    <property type="entry name" value="FERM_3"/>
    <property type="match status" value="2"/>
</dbReference>
<evidence type="ECO:0000256" key="11">
    <source>
        <dbReference type="PROSITE-ProRule" id="PRU00192"/>
    </source>
</evidence>
<evidence type="ECO:0000256" key="1">
    <source>
        <dbReference type="ARBA" id="ARBA00004496"/>
    </source>
</evidence>
<name>A0A813PEV0_9BILA</name>
<dbReference type="InterPro" id="IPR041793">
    <property type="entry name" value="MyoVII_FERM_C1"/>
</dbReference>
<keyword evidence="6 12" id="KW-0547">Nucleotide-binding</keyword>
<dbReference type="Gene3D" id="1.20.120.720">
    <property type="entry name" value="Myosin VI head, motor domain, U50 subdomain"/>
    <property type="match status" value="1"/>
</dbReference>
<comment type="caution">
    <text evidence="18">The sequence shown here is derived from an EMBL/GenBank/DDBJ whole genome shotgun (WGS) entry which is preliminary data.</text>
</comment>
<dbReference type="Pfam" id="PF00373">
    <property type="entry name" value="FERM_M"/>
    <property type="match status" value="2"/>
</dbReference>
<dbReference type="PROSITE" id="PS51016">
    <property type="entry name" value="MYTH4"/>
    <property type="match status" value="2"/>
</dbReference>
<dbReference type="Gene3D" id="2.30.29.30">
    <property type="entry name" value="Pleckstrin-homology domain (PH domain)/Phosphotyrosine-binding domain (PTB)"/>
    <property type="match status" value="2"/>
</dbReference>
<dbReference type="SUPFAM" id="SSF52540">
    <property type="entry name" value="P-loop containing nucleoside triphosphate hydrolases"/>
    <property type="match status" value="2"/>
</dbReference>
<feature type="domain" description="FERM" evidence="15">
    <location>
        <begin position="1991"/>
        <end position="2290"/>
    </location>
</feature>
<dbReference type="CDD" id="cd17092">
    <property type="entry name" value="FERM1_F1_Myosin-VII"/>
    <property type="match status" value="1"/>
</dbReference>
<evidence type="ECO:0000259" key="17">
    <source>
        <dbReference type="PROSITE" id="PS51456"/>
    </source>
</evidence>
<dbReference type="CDD" id="cd13198">
    <property type="entry name" value="FERM_C1_MyoVII"/>
    <property type="match status" value="1"/>
</dbReference>
<dbReference type="PANTHER" id="PTHR22692:SF33">
    <property type="entry name" value="MYOSIN"/>
    <property type="match status" value="1"/>
</dbReference>
<dbReference type="CDD" id="cd17093">
    <property type="entry name" value="FERM2_F1_Myosin-VII"/>
    <property type="match status" value="1"/>
</dbReference>
<dbReference type="Gene3D" id="2.30.30.40">
    <property type="entry name" value="SH3 Domains"/>
    <property type="match status" value="1"/>
</dbReference>
<dbReference type="InterPro" id="IPR019748">
    <property type="entry name" value="FERM_central"/>
</dbReference>
<evidence type="ECO:0000313" key="19">
    <source>
        <dbReference type="Proteomes" id="UP000663882"/>
    </source>
</evidence>
<keyword evidence="13" id="KW-0175">Coiled coil</keyword>
<dbReference type="InterPro" id="IPR038185">
    <property type="entry name" value="MyTH4_dom_sf"/>
</dbReference>
<dbReference type="SMART" id="SM00015">
    <property type="entry name" value="IQ"/>
    <property type="match status" value="4"/>
</dbReference>
<dbReference type="GO" id="GO:0003779">
    <property type="term" value="F:actin binding"/>
    <property type="evidence" value="ECO:0007669"/>
    <property type="project" value="UniProtKB-KW"/>
</dbReference>
<dbReference type="Gene3D" id="1.20.58.530">
    <property type="match status" value="1"/>
</dbReference>
<dbReference type="GO" id="GO:0120025">
    <property type="term" value="C:plasma membrane bounded cell projection"/>
    <property type="evidence" value="ECO:0007669"/>
    <property type="project" value="UniProtKB-ARBA"/>
</dbReference>
<evidence type="ECO:0000256" key="6">
    <source>
        <dbReference type="ARBA" id="ARBA00022741"/>
    </source>
</evidence>
<dbReference type="Pfam" id="PF24123">
    <property type="entry name" value="Myosin_VII_N"/>
    <property type="match status" value="1"/>
</dbReference>
<dbReference type="SMART" id="SM00242">
    <property type="entry name" value="MYSc"/>
    <property type="match status" value="1"/>
</dbReference>
<dbReference type="Gene3D" id="3.10.20.90">
    <property type="entry name" value="Phosphatidylinositol 3-kinase Catalytic Subunit, Chain A, domain 1"/>
    <property type="match status" value="2"/>
</dbReference>
<feature type="domain" description="Myosin motor" evidence="17">
    <location>
        <begin position="63"/>
        <end position="788"/>
    </location>
</feature>
<proteinExistence type="inferred from homology"/>
<dbReference type="Pfam" id="PF21998">
    <property type="entry name" value="FERM_C1_MyoVII"/>
    <property type="match status" value="1"/>
</dbReference>
<evidence type="ECO:0000256" key="10">
    <source>
        <dbReference type="ARBA" id="ARBA00023203"/>
    </source>
</evidence>
<gene>
    <name evidence="18" type="ORF">RFH988_LOCUS1341</name>
</gene>
<dbReference type="GO" id="GO:0005737">
    <property type="term" value="C:cytoplasm"/>
    <property type="evidence" value="ECO:0007669"/>
    <property type="project" value="UniProtKB-SubCell"/>
</dbReference>
<dbReference type="PRINTS" id="PR00193">
    <property type="entry name" value="MYOSINHEAVY"/>
</dbReference>
<dbReference type="Gene3D" id="1.20.80.10">
    <property type="match status" value="3"/>
</dbReference>
<evidence type="ECO:0000256" key="5">
    <source>
        <dbReference type="ARBA" id="ARBA00022737"/>
    </source>
</evidence>
<dbReference type="GO" id="GO:0005524">
    <property type="term" value="F:ATP binding"/>
    <property type="evidence" value="ECO:0007669"/>
    <property type="project" value="UniProtKB-UniRule"/>
</dbReference>
<dbReference type="InterPro" id="IPR014352">
    <property type="entry name" value="FERM/acyl-CoA-bd_prot_sf"/>
</dbReference>
<evidence type="ECO:0000256" key="8">
    <source>
        <dbReference type="ARBA" id="ARBA00023123"/>
    </source>
</evidence>
<dbReference type="InterPro" id="IPR000299">
    <property type="entry name" value="FERM_domain"/>
</dbReference>
<evidence type="ECO:0000259" key="16">
    <source>
        <dbReference type="PROSITE" id="PS51016"/>
    </source>
</evidence>
<comment type="subcellular location">
    <subcellularLocation>
        <location evidence="1">Cytoplasm</location>
    </subcellularLocation>
</comment>